<sequence length="329" mass="37128">MSTVDASYYNEKNRRWTRFGTSYIERLMKNSPCPTDAEKEKIKRDTGLSLKIINRKTCTTQSKKQKKVGTIEIKEEKRCAGQHFLHIINTNDAIKLYDIIVEKDNYIKLIDDEHIKPKLNRDQLEIMTGTKPHDGPYFAKWLSCFGSETDILPPYRQPLSISRNTTIYTDFQRQITKTCKKFETHTIALLKYHVALRSKEDDLPVLSTGRGSMQASHLCDSMHCISKEHIALESMEVNQSRRDCRGITLSIKPATTTSPPHIDIATPCRHGETLIEVVQSPAPSQPNTTDSPDVIDTLAITDTLTTAASQIAIGLSDVTDSLINHISVQ</sequence>
<dbReference type="SUPFAM" id="SSF54060">
    <property type="entry name" value="His-Me finger endonucleases"/>
    <property type="match status" value="1"/>
</dbReference>
<proteinExistence type="predicted"/>
<dbReference type="Pfam" id="PF05551">
    <property type="entry name" value="zf-His_Me_endon"/>
    <property type="match status" value="1"/>
</dbReference>
<dbReference type="InterPro" id="IPR008704">
    <property type="entry name" value="Endonuclease_Zinc-binding_loop"/>
</dbReference>
<reference evidence="2" key="1">
    <citation type="submission" date="2021-02" db="EMBL/GenBank/DDBJ databases">
        <authorList>
            <person name="Nowell W R."/>
        </authorList>
    </citation>
    <scope>NUCLEOTIDE SEQUENCE</scope>
</reference>
<dbReference type="GO" id="GO:0004519">
    <property type="term" value="F:endonuclease activity"/>
    <property type="evidence" value="ECO:0007669"/>
    <property type="project" value="InterPro"/>
</dbReference>
<dbReference type="AlphaFoldDB" id="A0A815J3F6"/>
<dbReference type="Proteomes" id="UP000663860">
    <property type="component" value="Unassembled WGS sequence"/>
</dbReference>
<accession>A0A815J3F6</accession>
<evidence type="ECO:0000313" key="3">
    <source>
        <dbReference type="Proteomes" id="UP000663860"/>
    </source>
</evidence>
<feature type="domain" description="Zinc-binding loop region of homing endonuclease" evidence="1">
    <location>
        <begin position="176"/>
        <end position="271"/>
    </location>
</feature>
<protein>
    <recommendedName>
        <fullName evidence="1">Zinc-binding loop region of homing endonuclease domain-containing protein</fullName>
    </recommendedName>
</protein>
<name>A0A815J3F6_9BILA</name>
<dbReference type="EMBL" id="CAJNOE010001029">
    <property type="protein sequence ID" value="CAF1376619.1"/>
    <property type="molecule type" value="Genomic_DNA"/>
</dbReference>
<organism evidence="2 3">
    <name type="scientific">Adineta steineri</name>
    <dbReference type="NCBI Taxonomy" id="433720"/>
    <lineage>
        <taxon>Eukaryota</taxon>
        <taxon>Metazoa</taxon>
        <taxon>Spiralia</taxon>
        <taxon>Gnathifera</taxon>
        <taxon>Rotifera</taxon>
        <taxon>Eurotatoria</taxon>
        <taxon>Bdelloidea</taxon>
        <taxon>Adinetida</taxon>
        <taxon>Adinetidae</taxon>
        <taxon>Adineta</taxon>
    </lineage>
</organism>
<comment type="caution">
    <text evidence="2">The sequence shown here is derived from an EMBL/GenBank/DDBJ whole genome shotgun (WGS) entry which is preliminary data.</text>
</comment>
<dbReference type="InterPro" id="IPR044930">
    <property type="entry name" value="Homing_endonuclease_His-Me"/>
</dbReference>
<evidence type="ECO:0000313" key="2">
    <source>
        <dbReference type="EMBL" id="CAF1376619.1"/>
    </source>
</evidence>
<evidence type="ECO:0000259" key="1">
    <source>
        <dbReference type="Pfam" id="PF05551"/>
    </source>
</evidence>
<dbReference type="Gene3D" id="3.90.75.10">
    <property type="entry name" value="Homing Intron 3 (I-ppo) Encoded Endonuclease, Chain A"/>
    <property type="match status" value="1"/>
</dbReference>
<gene>
    <name evidence="2" type="ORF">IZO911_LOCUS38167</name>
</gene>
<dbReference type="InterPro" id="IPR044925">
    <property type="entry name" value="His-Me_finger_sf"/>
</dbReference>